<comment type="caution">
    <text evidence="3">The sequence shown here is derived from an EMBL/GenBank/DDBJ whole genome shotgun (WGS) entry which is preliminary data.</text>
</comment>
<dbReference type="PRINTS" id="PR00081">
    <property type="entry name" value="GDHRDH"/>
</dbReference>
<proteinExistence type="inferred from homology"/>
<dbReference type="Pfam" id="PF00106">
    <property type="entry name" value="adh_short"/>
    <property type="match status" value="1"/>
</dbReference>
<organism evidence="3 4">
    <name type="scientific">Paralvinella palmiformis</name>
    <dbReference type="NCBI Taxonomy" id="53620"/>
    <lineage>
        <taxon>Eukaryota</taxon>
        <taxon>Metazoa</taxon>
        <taxon>Spiralia</taxon>
        <taxon>Lophotrochozoa</taxon>
        <taxon>Annelida</taxon>
        <taxon>Polychaeta</taxon>
        <taxon>Sedentaria</taxon>
        <taxon>Canalipalpata</taxon>
        <taxon>Terebellida</taxon>
        <taxon>Terebelliformia</taxon>
        <taxon>Alvinellidae</taxon>
        <taxon>Paralvinella</taxon>
    </lineage>
</organism>
<reference evidence="3" key="1">
    <citation type="journal article" date="2023" name="Mol. Biol. Evol.">
        <title>Third-Generation Sequencing Reveals the Adaptive Role of the Epigenome in Three Deep-Sea Polychaetes.</title>
        <authorList>
            <person name="Perez M."/>
            <person name="Aroh O."/>
            <person name="Sun Y."/>
            <person name="Lan Y."/>
            <person name="Juniper S.K."/>
            <person name="Young C.R."/>
            <person name="Angers B."/>
            <person name="Qian P.Y."/>
        </authorList>
    </citation>
    <scope>NUCLEOTIDE SEQUENCE</scope>
    <source>
        <strain evidence="3">P08H-3</strain>
    </source>
</reference>
<evidence type="ECO:0000313" key="3">
    <source>
        <dbReference type="EMBL" id="KAK2139771.1"/>
    </source>
</evidence>
<dbReference type="AlphaFoldDB" id="A0AAD9IRT4"/>
<evidence type="ECO:0000256" key="1">
    <source>
        <dbReference type="ARBA" id="ARBA00023002"/>
    </source>
</evidence>
<dbReference type="Gene3D" id="3.40.50.720">
    <property type="entry name" value="NAD(P)-binding Rossmann-like Domain"/>
    <property type="match status" value="2"/>
</dbReference>
<dbReference type="PANTHER" id="PTHR43658:SF8">
    <property type="entry name" value="17-BETA-HYDROXYSTEROID DEHYDROGENASE 14-RELATED"/>
    <property type="match status" value="1"/>
</dbReference>
<gene>
    <name evidence="3" type="ORF">LSH36_1616g00011</name>
</gene>
<dbReference type="InterPro" id="IPR036291">
    <property type="entry name" value="NAD(P)-bd_dom_sf"/>
</dbReference>
<sequence>MEMLLINRVSFLCAADDGLTVEKEVNELGPGEAVYIPCDVRKEDQIKILIEQTVSKFGHIDCLINNAGSHPEPHLIDDIEADVFRELFNLNVLGYFLTSKIGQAGAIPYVATKGAVSSMTRAMAIDEAVYNVRVNAVSPGNIWTPLWDYLASQSGDRERMIKEGDDLPKYAQEDKGLQHGKMINALKYLVQIHEGDNHIFDSFGDFSSCDLGTWGFGAEGVDKAILSRGCLSVSSKHGLEFVRGILLCSFILQLVGRMGTLQEVGELCLFVAAEGTFLTGVDIPMSGGAELSYGNKSRRDAAAYNI</sequence>
<keyword evidence="4" id="KW-1185">Reference proteome</keyword>
<evidence type="ECO:0000313" key="4">
    <source>
        <dbReference type="Proteomes" id="UP001208570"/>
    </source>
</evidence>
<protein>
    <submittedName>
        <fullName evidence="3">Uncharacterized protein</fullName>
    </submittedName>
</protein>
<dbReference type="Proteomes" id="UP001208570">
    <property type="component" value="Unassembled WGS sequence"/>
</dbReference>
<dbReference type="Pfam" id="PF13561">
    <property type="entry name" value="adh_short_C2"/>
    <property type="match status" value="1"/>
</dbReference>
<dbReference type="GO" id="GO:0005829">
    <property type="term" value="C:cytosol"/>
    <property type="evidence" value="ECO:0007669"/>
    <property type="project" value="TreeGrafter"/>
</dbReference>
<name>A0AAD9IRT4_9ANNE</name>
<evidence type="ECO:0000256" key="2">
    <source>
        <dbReference type="RuleBase" id="RU000363"/>
    </source>
</evidence>
<dbReference type="SUPFAM" id="SSF51735">
    <property type="entry name" value="NAD(P)-binding Rossmann-fold domains"/>
    <property type="match status" value="1"/>
</dbReference>
<comment type="similarity">
    <text evidence="2">Belongs to the short-chain dehydrogenases/reductases (SDR) family.</text>
</comment>
<accession>A0AAD9IRT4</accession>
<dbReference type="EMBL" id="JAODUP010001622">
    <property type="protein sequence ID" value="KAK2139771.1"/>
    <property type="molecule type" value="Genomic_DNA"/>
</dbReference>
<keyword evidence="1" id="KW-0560">Oxidoreductase</keyword>
<dbReference type="GO" id="GO:0006706">
    <property type="term" value="P:steroid catabolic process"/>
    <property type="evidence" value="ECO:0007669"/>
    <property type="project" value="TreeGrafter"/>
</dbReference>
<dbReference type="InterPro" id="IPR002347">
    <property type="entry name" value="SDR_fam"/>
</dbReference>
<dbReference type="GO" id="GO:0004303">
    <property type="term" value="F:estradiol 17-beta-dehydrogenase [NAD(P)+] activity"/>
    <property type="evidence" value="ECO:0007669"/>
    <property type="project" value="TreeGrafter"/>
</dbReference>
<dbReference type="PANTHER" id="PTHR43658">
    <property type="entry name" value="SHORT-CHAIN DEHYDROGENASE/REDUCTASE"/>
    <property type="match status" value="1"/>
</dbReference>
<dbReference type="PRINTS" id="PR00080">
    <property type="entry name" value="SDRFAMILY"/>
</dbReference>